<keyword evidence="8 10" id="KW-0472">Membrane</keyword>
<dbReference type="InterPro" id="IPR002076">
    <property type="entry name" value="ELO_fam"/>
</dbReference>
<keyword evidence="6 10" id="KW-1133">Transmembrane helix</keyword>
<feature type="compositionally biased region" description="Polar residues" evidence="11">
    <location>
        <begin position="255"/>
        <end position="264"/>
    </location>
</feature>
<feature type="transmembrane region" description="Helical" evidence="10">
    <location>
        <begin position="135"/>
        <end position="153"/>
    </location>
</feature>
<feature type="region of interest" description="Disordered" evidence="11">
    <location>
        <begin position="255"/>
        <end position="282"/>
    </location>
</feature>
<dbReference type="GO" id="GO:0034626">
    <property type="term" value="P:fatty acid elongation, polyunsaturated fatty acid"/>
    <property type="evidence" value="ECO:0007669"/>
    <property type="project" value="TreeGrafter"/>
</dbReference>
<evidence type="ECO:0000313" key="13">
    <source>
        <dbReference type="Proteomes" id="UP000594260"/>
    </source>
</evidence>
<name>A0A7M7KFT6_VARDE</name>
<dbReference type="EC" id="2.3.1.199" evidence="10"/>
<dbReference type="OrthoDB" id="434092at2759"/>
<feature type="transmembrane region" description="Helical" evidence="10">
    <location>
        <begin position="192"/>
        <end position="214"/>
    </location>
</feature>
<evidence type="ECO:0000256" key="8">
    <source>
        <dbReference type="ARBA" id="ARBA00023136"/>
    </source>
</evidence>
<dbReference type="InParanoid" id="A0A7M7KFT6"/>
<evidence type="ECO:0000256" key="7">
    <source>
        <dbReference type="ARBA" id="ARBA00023098"/>
    </source>
</evidence>
<keyword evidence="7 10" id="KW-0443">Lipid metabolism</keyword>
<evidence type="ECO:0000256" key="9">
    <source>
        <dbReference type="ARBA" id="ARBA00023160"/>
    </source>
</evidence>
<comment type="catalytic activity">
    <reaction evidence="10">
        <text>a very-long-chain acyl-CoA + malonyl-CoA + H(+) = a very-long-chain 3-oxoacyl-CoA + CO2 + CoA</text>
        <dbReference type="Rhea" id="RHEA:32727"/>
        <dbReference type="ChEBI" id="CHEBI:15378"/>
        <dbReference type="ChEBI" id="CHEBI:16526"/>
        <dbReference type="ChEBI" id="CHEBI:57287"/>
        <dbReference type="ChEBI" id="CHEBI:57384"/>
        <dbReference type="ChEBI" id="CHEBI:90725"/>
        <dbReference type="ChEBI" id="CHEBI:90736"/>
        <dbReference type="EC" id="2.3.1.199"/>
    </reaction>
</comment>
<proteinExistence type="inferred from homology"/>
<keyword evidence="2 10" id="KW-0444">Lipid biosynthesis</keyword>
<sequence>MIAQYLPPRDPRTIGWFSAGDWVTFLLIILSYVCLVKVVLPRYMTGRKEFNLRGIIRLYNLTLVFLNVYFCYNVAIHSYIGGGYSIFCEGLHVKSGDISIVQLHYQYMFVRIVEFLDTVFFVLRKKFNQASLLNISHHCIAVFLPWYGMSYGIDGQICLLSMVNMTVHVIMYSYYFLASFPSLRLYLYWKRYLTLLQIAQFVIIIAHMSIPLFYECGFPFQTALIIILMYIYFFVMFIKFYGSTYQTGISTASRQGSRRAQSPPSEIIFRGSTNKDSCAKGD</sequence>
<dbReference type="GO" id="GO:0019367">
    <property type="term" value="P:fatty acid elongation, saturated fatty acid"/>
    <property type="evidence" value="ECO:0007669"/>
    <property type="project" value="TreeGrafter"/>
</dbReference>
<dbReference type="GO" id="GO:0030148">
    <property type="term" value="P:sphingolipid biosynthetic process"/>
    <property type="evidence" value="ECO:0007669"/>
    <property type="project" value="TreeGrafter"/>
</dbReference>
<evidence type="ECO:0000256" key="3">
    <source>
        <dbReference type="ARBA" id="ARBA00022679"/>
    </source>
</evidence>
<keyword evidence="3 10" id="KW-0808">Transferase</keyword>
<feature type="transmembrane region" description="Helical" evidence="10">
    <location>
        <begin position="104"/>
        <end position="123"/>
    </location>
</feature>
<dbReference type="GO" id="GO:0005789">
    <property type="term" value="C:endoplasmic reticulum membrane"/>
    <property type="evidence" value="ECO:0007669"/>
    <property type="project" value="TreeGrafter"/>
</dbReference>
<dbReference type="KEGG" id="vde:111252468"/>
<comment type="subcellular location">
    <subcellularLocation>
        <location evidence="1">Membrane</location>
        <topology evidence="1">Multi-pass membrane protein</topology>
    </subcellularLocation>
</comment>
<evidence type="ECO:0000256" key="4">
    <source>
        <dbReference type="ARBA" id="ARBA00022692"/>
    </source>
</evidence>
<dbReference type="RefSeq" id="XP_022666161.1">
    <property type="nucleotide sequence ID" value="XM_022810426.1"/>
</dbReference>
<dbReference type="Proteomes" id="UP000594260">
    <property type="component" value="Unplaced"/>
</dbReference>
<dbReference type="EnsemblMetazoa" id="XM_022810425">
    <property type="protein sequence ID" value="XP_022666160"/>
    <property type="gene ID" value="LOC111252468"/>
</dbReference>
<dbReference type="RefSeq" id="XP_022666160.1">
    <property type="nucleotide sequence ID" value="XM_022810425.1"/>
</dbReference>
<keyword evidence="13" id="KW-1185">Reference proteome</keyword>
<dbReference type="GO" id="GO:0009922">
    <property type="term" value="F:fatty acid elongase activity"/>
    <property type="evidence" value="ECO:0007669"/>
    <property type="project" value="UniProtKB-EC"/>
</dbReference>
<dbReference type="Pfam" id="PF01151">
    <property type="entry name" value="ELO"/>
    <property type="match status" value="1"/>
</dbReference>
<dbReference type="GO" id="GO:0034625">
    <property type="term" value="P:fatty acid elongation, monounsaturated fatty acid"/>
    <property type="evidence" value="ECO:0007669"/>
    <property type="project" value="TreeGrafter"/>
</dbReference>
<dbReference type="OMA" id="ICQGINF"/>
<dbReference type="AlphaFoldDB" id="A0A7M7KFT6"/>
<reference evidence="12" key="1">
    <citation type="submission" date="2021-01" db="UniProtKB">
        <authorList>
            <consortium name="EnsemblMetazoa"/>
        </authorList>
    </citation>
    <scope>IDENTIFICATION</scope>
</reference>
<evidence type="ECO:0000256" key="5">
    <source>
        <dbReference type="ARBA" id="ARBA00022832"/>
    </source>
</evidence>
<evidence type="ECO:0000256" key="2">
    <source>
        <dbReference type="ARBA" id="ARBA00022516"/>
    </source>
</evidence>
<feature type="transmembrane region" description="Helical" evidence="10">
    <location>
        <begin position="159"/>
        <end position="180"/>
    </location>
</feature>
<dbReference type="FunCoup" id="A0A7M7KFT6">
    <property type="interactions" value="1"/>
</dbReference>
<protein>
    <recommendedName>
        <fullName evidence="10">Elongation of very long chain fatty acids protein</fullName>
        <ecNumber evidence="10">2.3.1.199</ecNumber>
    </recommendedName>
    <alternativeName>
        <fullName evidence="10">Very-long-chain 3-oxoacyl-CoA synthase</fullName>
    </alternativeName>
</protein>
<keyword evidence="9 10" id="KW-0275">Fatty acid biosynthesis</keyword>
<evidence type="ECO:0000256" key="1">
    <source>
        <dbReference type="ARBA" id="ARBA00004141"/>
    </source>
</evidence>
<organism evidence="12 13">
    <name type="scientific">Varroa destructor</name>
    <name type="common">Honeybee mite</name>
    <dbReference type="NCBI Taxonomy" id="109461"/>
    <lineage>
        <taxon>Eukaryota</taxon>
        <taxon>Metazoa</taxon>
        <taxon>Ecdysozoa</taxon>
        <taxon>Arthropoda</taxon>
        <taxon>Chelicerata</taxon>
        <taxon>Arachnida</taxon>
        <taxon>Acari</taxon>
        <taxon>Parasitiformes</taxon>
        <taxon>Mesostigmata</taxon>
        <taxon>Gamasina</taxon>
        <taxon>Dermanyssoidea</taxon>
        <taxon>Varroidae</taxon>
        <taxon>Varroa</taxon>
    </lineage>
</organism>
<accession>A0A7M7KFT6</accession>
<keyword evidence="5 10" id="KW-0276">Fatty acid metabolism</keyword>
<comment type="similarity">
    <text evidence="10">Belongs to the ELO family.</text>
</comment>
<dbReference type="GO" id="GO:0042761">
    <property type="term" value="P:very long-chain fatty acid biosynthetic process"/>
    <property type="evidence" value="ECO:0007669"/>
    <property type="project" value="TreeGrafter"/>
</dbReference>
<feature type="transmembrane region" description="Helical" evidence="10">
    <location>
        <begin position="220"/>
        <end position="241"/>
    </location>
</feature>
<dbReference type="EnsemblMetazoa" id="XM_022810426">
    <property type="protein sequence ID" value="XP_022666161"/>
    <property type="gene ID" value="LOC111252468"/>
</dbReference>
<feature type="transmembrane region" description="Helical" evidence="10">
    <location>
        <begin position="61"/>
        <end position="84"/>
    </location>
</feature>
<dbReference type="GeneID" id="111252468"/>
<dbReference type="PANTHER" id="PTHR11157:SF69">
    <property type="entry name" value="ELONGATION OF VERY LONG CHAIN FATTY ACIDS PROTEIN 7"/>
    <property type="match status" value="1"/>
</dbReference>
<feature type="transmembrane region" description="Helical" evidence="10">
    <location>
        <begin position="22"/>
        <end position="40"/>
    </location>
</feature>
<evidence type="ECO:0000256" key="10">
    <source>
        <dbReference type="RuleBase" id="RU361115"/>
    </source>
</evidence>
<evidence type="ECO:0000313" key="12">
    <source>
        <dbReference type="EnsemblMetazoa" id="XP_022666160"/>
    </source>
</evidence>
<keyword evidence="4 10" id="KW-0812">Transmembrane</keyword>
<evidence type="ECO:0000256" key="6">
    <source>
        <dbReference type="ARBA" id="ARBA00022989"/>
    </source>
</evidence>
<evidence type="ECO:0000256" key="11">
    <source>
        <dbReference type="SAM" id="MobiDB-lite"/>
    </source>
</evidence>
<dbReference type="PANTHER" id="PTHR11157">
    <property type="entry name" value="FATTY ACID ACYL TRANSFERASE-RELATED"/>
    <property type="match status" value="1"/>
</dbReference>